<dbReference type="Pfam" id="PF13609">
    <property type="entry name" value="Porin_4"/>
    <property type="match status" value="1"/>
</dbReference>
<dbReference type="EMBL" id="JAUHHC010000006">
    <property type="protein sequence ID" value="MDN3922920.1"/>
    <property type="molecule type" value="Genomic_DNA"/>
</dbReference>
<keyword evidence="6 11" id="KW-0732">Signal</keyword>
<sequence length="347" mass="35982">MKKIAALALLAGVSALAQAQTQITLFGVVDVAARHTKNGDESQTSLASGGAEKSRLGIRGTEQLSGGLKASFWLEGGLNADTGSSSDSSRFWNRRSTVSLHGGFGEVRLGRDATPTYSGYASYDVFGASGVGDASKFVSKLGTDVDTLERADNLVSYLLPADSAGFYGQVSAAAGEGAAGKKYYGGRLGFARGALDVSASYGETTVSPLAGSKDDKYKLGSLAASYDLRVAKLSGYVSQAKYADTKLSIANLGASVPVGPGSARLSYTYVDASGRTAAGLNTEDNDSGQLAVGYVYDLSKRTSLYSTVAYIDNRHGASYVVDSKPALLSSNTGKNSTGYEFGIRHSF</sequence>
<dbReference type="PANTHER" id="PTHR34501">
    <property type="entry name" value="PROTEIN YDDL-RELATED"/>
    <property type="match status" value="1"/>
</dbReference>
<gene>
    <name evidence="13" type="ORF">QWJ38_21725</name>
</gene>
<dbReference type="PRINTS" id="PR00184">
    <property type="entry name" value="NEISSPPORIN"/>
</dbReference>
<keyword evidence="14" id="KW-1185">Reference proteome</keyword>
<reference evidence="13 14" key="1">
    <citation type="submission" date="2023-06" db="EMBL/GenBank/DDBJ databases">
        <title>Pelomonas sp. PFR6 16S ribosomal RNA gene Genome sequencing and assembly.</title>
        <authorList>
            <person name="Woo H."/>
        </authorList>
    </citation>
    <scope>NUCLEOTIDE SEQUENCE [LARGE SCALE GENOMIC DNA]</scope>
    <source>
        <strain evidence="13 14">PFR6</strain>
    </source>
</reference>
<keyword evidence="9" id="KW-0472">Membrane</keyword>
<name>A0ABT8DZ90_9BURK</name>
<dbReference type="Gene3D" id="2.40.160.10">
    <property type="entry name" value="Porin"/>
    <property type="match status" value="1"/>
</dbReference>
<evidence type="ECO:0000313" key="14">
    <source>
        <dbReference type="Proteomes" id="UP001228044"/>
    </source>
</evidence>
<comment type="caution">
    <text evidence="13">The sequence shown here is derived from an EMBL/GenBank/DDBJ whole genome shotgun (WGS) entry which is preliminary data.</text>
</comment>
<evidence type="ECO:0000256" key="10">
    <source>
        <dbReference type="ARBA" id="ARBA00023237"/>
    </source>
</evidence>
<evidence type="ECO:0000313" key="13">
    <source>
        <dbReference type="EMBL" id="MDN3922920.1"/>
    </source>
</evidence>
<dbReference type="InterPro" id="IPR033900">
    <property type="entry name" value="Gram_neg_porin_domain"/>
</dbReference>
<keyword evidence="3" id="KW-0813">Transport</keyword>
<feature type="chain" id="PRO_5046391088" evidence="11">
    <location>
        <begin position="20"/>
        <end position="347"/>
    </location>
</feature>
<evidence type="ECO:0000256" key="6">
    <source>
        <dbReference type="ARBA" id="ARBA00022729"/>
    </source>
</evidence>
<evidence type="ECO:0000256" key="2">
    <source>
        <dbReference type="ARBA" id="ARBA00011233"/>
    </source>
</evidence>
<dbReference type="RefSeq" id="WP_290361228.1">
    <property type="nucleotide sequence ID" value="NZ_JAUHHC010000006.1"/>
</dbReference>
<dbReference type="InterPro" id="IPR050298">
    <property type="entry name" value="Gram-neg_bact_OMP"/>
</dbReference>
<keyword evidence="7" id="KW-0406">Ion transport</keyword>
<evidence type="ECO:0000256" key="5">
    <source>
        <dbReference type="ARBA" id="ARBA00022692"/>
    </source>
</evidence>
<comment type="subunit">
    <text evidence="2">Homotrimer.</text>
</comment>
<dbReference type="Proteomes" id="UP001228044">
    <property type="component" value="Unassembled WGS sequence"/>
</dbReference>
<evidence type="ECO:0000256" key="3">
    <source>
        <dbReference type="ARBA" id="ARBA00022448"/>
    </source>
</evidence>
<accession>A0ABT8DZ90</accession>
<evidence type="ECO:0000256" key="11">
    <source>
        <dbReference type="SAM" id="SignalP"/>
    </source>
</evidence>
<keyword evidence="10" id="KW-0998">Cell outer membrane</keyword>
<comment type="subcellular location">
    <subcellularLocation>
        <location evidence="1">Cell outer membrane</location>
        <topology evidence="1">Multi-pass membrane protein</topology>
    </subcellularLocation>
</comment>
<keyword evidence="4" id="KW-1134">Transmembrane beta strand</keyword>
<evidence type="ECO:0000256" key="7">
    <source>
        <dbReference type="ARBA" id="ARBA00023065"/>
    </source>
</evidence>
<keyword evidence="8" id="KW-0626">Porin</keyword>
<dbReference type="SUPFAM" id="SSF56935">
    <property type="entry name" value="Porins"/>
    <property type="match status" value="1"/>
</dbReference>
<feature type="domain" description="Porin" evidence="12">
    <location>
        <begin position="6"/>
        <end position="315"/>
    </location>
</feature>
<proteinExistence type="predicted"/>
<dbReference type="InterPro" id="IPR002299">
    <property type="entry name" value="Porin_Neis"/>
</dbReference>
<evidence type="ECO:0000256" key="9">
    <source>
        <dbReference type="ARBA" id="ARBA00023136"/>
    </source>
</evidence>
<evidence type="ECO:0000256" key="8">
    <source>
        <dbReference type="ARBA" id="ARBA00023114"/>
    </source>
</evidence>
<evidence type="ECO:0000256" key="1">
    <source>
        <dbReference type="ARBA" id="ARBA00004571"/>
    </source>
</evidence>
<feature type="signal peptide" evidence="11">
    <location>
        <begin position="1"/>
        <end position="19"/>
    </location>
</feature>
<dbReference type="CDD" id="cd00342">
    <property type="entry name" value="gram_neg_porins"/>
    <property type="match status" value="1"/>
</dbReference>
<dbReference type="PANTHER" id="PTHR34501:SF9">
    <property type="entry name" value="MAJOR OUTER MEMBRANE PROTEIN P.IA"/>
    <property type="match status" value="1"/>
</dbReference>
<keyword evidence="5" id="KW-0812">Transmembrane</keyword>
<dbReference type="InterPro" id="IPR023614">
    <property type="entry name" value="Porin_dom_sf"/>
</dbReference>
<organism evidence="13 14">
    <name type="scientific">Roseateles violae</name>
    <dbReference type="NCBI Taxonomy" id="3058042"/>
    <lineage>
        <taxon>Bacteria</taxon>
        <taxon>Pseudomonadati</taxon>
        <taxon>Pseudomonadota</taxon>
        <taxon>Betaproteobacteria</taxon>
        <taxon>Burkholderiales</taxon>
        <taxon>Sphaerotilaceae</taxon>
        <taxon>Roseateles</taxon>
    </lineage>
</organism>
<protein>
    <submittedName>
        <fullName evidence="13">Porin</fullName>
    </submittedName>
</protein>
<evidence type="ECO:0000256" key="4">
    <source>
        <dbReference type="ARBA" id="ARBA00022452"/>
    </source>
</evidence>
<evidence type="ECO:0000259" key="12">
    <source>
        <dbReference type="Pfam" id="PF13609"/>
    </source>
</evidence>